<dbReference type="InterPro" id="IPR030865">
    <property type="entry name" value="LapB"/>
</dbReference>
<evidence type="ECO:0000313" key="6">
    <source>
        <dbReference type="EMBL" id="NMF92348.1"/>
    </source>
</evidence>
<reference evidence="6" key="1">
    <citation type="submission" date="2019-12" db="EMBL/GenBank/DDBJ databases">
        <title>Comparative genomics gives insights into the taxonomy of the Azoarcus-Aromatoleum group and reveals separate origins of nif in the plant-associated Azoarcus and non-plant-associated Aromatoleum sub-groups.</title>
        <authorList>
            <person name="Lafos M."/>
            <person name="Maluk M."/>
            <person name="Batista M."/>
            <person name="Junghare M."/>
            <person name="Carmona M."/>
            <person name="Faoro H."/>
            <person name="Cruz L.M."/>
            <person name="Battistoni F."/>
            <person name="De Souza E."/>
            <person name="Pedrosa F."/>
            <person name="Chen W.-M."/>
            <person name="Poole P.S."/>
            <person name="Dixon R.A."/>
            <person name="James E.K."/>
        </authorList>
    </citation>
    <scope>NUCLEOTIDE SEQUENCE</scope>
    <source>
        <strain evidence="6">U120</strain>
    </source>
</reference>
<evidence type="ECO:0000256" key="2">
    <source>
        <dbReference type="ARBA" id="ARBA00022737"/>
    </source>
</evidence>
<sequence length="391" mass="45480">MEIEFWWFLALPLFFALGWLAARIDIRQVVHESRALPRSYLSGLNFLLNEQQDKAIDAFIEAVKIDPQTIELHFALGSLFRRRGETDRAIRMHQSLVDREDLSDEQRLQALAELGQDHLKAGLLDRAEAVFLKLRDTRLNDIAVRFLLEIYQQEKDWAKAIEAAKALPDHESVLWRKEVANFYCELATLALASSRNDEAQRHLDQAFAINRRCVRASIVLGDLMAAEKRYDEAIEVWKRVESQDPVYLALVAERIMDAHQRLDRVEQGQTLLRSWLERHSSLDLLDEVFHWELEKEGSRAAYDLVREELRRNPTLLGLDKLLEAALLNAPAEQRSDIELVKQLIHGHTRRVARYRCAECGFKARQFQWRCPACGGWETYPPRRTEEYDLAP</sequence>
<comment type="function">
    <text evidence="4">Modulates cellular lipopolysaccharide (LPS) levels by regulating LpxC, which is involved in lipid A biosynthesis. May act by modulating the proteolytic activity of FtsH towards LpxC. May also coordinate assembly of proteins involved in LPS synthesis at the plasma membrane.</text>
</comment>
<keyword evidence="2 4" id="KW-0677">Repeat</keyword>
<evidence type="ECO:0000256" key="1">
    <source>
        <dbReference type="ARBA" id="ARBA00022723"/>
    </source>
</evidence>
<dbReference type="NCBIfam" id="NF008755">
    <property type="entry name" value="PRK11788.1-3"/>
    <property type="match status" value="1"/>
</dbReference>
<keyword evidence="3 4" id="KW-0802">TPR repeat</keyword>
<keyword evidence="4" id="KW-0997">Cell inner membrane</keyword>
<dbReference type="PANTHER" id="PTHR45586">
    <property type="entry name" value="TPR REPEAT-CONTAINING PROTEIN PA4667"/>
    <property type="match status" value="1"/>
</dbReference>
<evidence type="ECO:0000313" key="7">
    <source>
        <dbReference type="Proteomes" id="UP000601990"/>
    </source>
</evidence>
<dbReference type="HAMAP" id="MF_00994">
    <property type="entry name" value="LPS_assembly_LapB"/>
    <property type="match status" value="1"/>
</dbReference>
<dbReference type="RefSeq" id="WP_169197672.1">
    <property type="nucleotide sequence ID" value="NZ_WTVH02000010.1"/>
</dbReference>
<protein>
    <recommendedName>
        <fullName evidence="4">Lipopolysaccharide assembly protein B</fullName>
    </recommendedName>
</protein>
<evidence type="ECO:0000256" key="4">
    <source>
        <dbReference type="HAMAP-Rule" id="MF_00994"/>
    </source>
</evidence>
<keyword evidence="7" id="KW-1185">Reference proteome</keyword>
<feature type="binding site" evidence="4">
    <location>
        <position position="373"/>
    </location>
    <ligand>
        <name>Fe cation</name>
        <dbReference type="ChEBI" id="CHEBI:24875"/>
    </ligand>
</feature>
<dbReference type="Proteomes" id="UP000601990">
    <property type="component" value="Unassembled WGS sequence"/>
</dbReference>
<dbReference type="Gene3D" id="1.25.40.10">
    <property type="entry name" value="Tetratricopeptide repeat domain"/>
    <property type="match status" value="2"/>
</dbReference>
<dbReference type="SUPFAM" id="SSF48452">
    <property type="entry name" value="TPR-like"/>
    <property type="match status" value="1"/>
</dbReference>
<comment type="subcellular location">
    <subcellularLocation>
        <location evidence="4">Cell inner membrane</location>
        <topology evidence="4">Single-pass membrane protein</topology>
        <orientation evidence="4">Cytoplasmic side</orientation>
    </subcellularLocation>
</comment>
<keyword evidence="4" id="KW-1003">Cell membrane</keyword>
<dbReference type="EMBL" id="WTVH01000004">
    <property type="protein sequence ID" value="NMF92348.1"/>
    <property type="molecule type" value="Genomic_DNA"/>
</dbReference>
<keyword evidence="4" id="KW-0472">Membrane</keyword>
<dbReference type="InterPro" id="IPR019734">
    <property type="entry name" value="TPR_rpt"/>
</dbReference>
<feature type="binding site" evidence="4">
    <location>
        <position position="359"/>
    </location>
    <ligand>
        <name>Fe cation</name>
        <dbReference type="ChEBI" id="CHEBI:24875"/>
    </ligand>
</feature>
<dbReference type="InterPro" id="IPR011990">
    <property type="entry name" value="TPR-like_helical_dom_sf"/>
</dbReference>
<keyword evidence="4" id="KW-0812">Transmembrane</keyword>
<comment type="caution">
    <text evidence="6">The sequence shown here is derived from an EMBL/GenBank/DDBJ whole genome shotgun (WGS) entry which is preliminary data.</text>
</comment>
<gene>
    <name evidence="4 6" type="primary">lapB</name>
    <name evidence="6" type="ORF">GO608_03250</name>
</gene>
<keyword evidence="4" id="KW-1133">Transmembrane helix</keyword>
<feature type="binding site" evidence="4">
    <location>
        <position position="356"/>
    </location>
    <ligand>
        <name>Fe cation</name>
        <dbReference type="ChEBI" id="CHEBI:24875"/>
    </ligand>
</feature>
<dbReference type="NCBIfam" id="NF008757">
    <property type="entry name" value="PRK11788.1-5"/>
    <property type="match status" value="1"/>
</dbReference>
<name>A0ABX1MWI4_9RHOO</name>
<keyword evidence="4" id="KW-0408">Iron</keyword>
<dbReference type="Pfam" id="PF13432">
    <property type="entry name" value="TPR_16"/>
    <property type="match status" value="1"/>
</dbReference>
<organism evidence="6 7">
    <name type="scientific">Aromatoleum buckelii</name>
    <dbReference type="NCBI Taxonomy" id="200254"/>
    <lineage>
        <taxon>Bacteria</taxon>
        <taxon>Pseudomonadati</taxon>
        <taxon>Pseudomonadota</taxon>
        <taxon>Betaproteobacteria</taxon>
        <taxon>Rhodocyclales</taxon>
        <taxon>Rhodocyclaceae</taxon>
        <taxon>Aromatoleum</taxon>
    </lineage>
</organism>
<dbReference type="InterPro" id="IPR041166">
    <property type="entry name" value="Rubredoxin_2"/>
</dbReference>
<accession>A0ABX1MWI4</accession>
<dbReference type="PANTHER" id="PTHR45586:SF1">
    <property type="entry name" value="LIPOPOLYSACCHARIDE ASSEMBLY PROTEIN B"/>
    <property type="match status" value="1"/>
</dbReference>
<feature type="topological domain" description="Cytoplasmic" evidence="4">
    <location>
        <begin position="23"/>
        <end position="391"/>
    </location>
</feature>
<dbReference type="InterPro" id="IPR051012">
    <property type="entry name" value="CellSynth/LPSAsmb/PSIAsmb"/>
</dbReference>
<dbReference type="SMART" id="SM00028">
    <property type="entry name" value="TPR"/>
    <property type="match status" value="4"/>
</dbReference>
<dbReference type="Pfam" id="PF18073">
    <property type="entry name" value="Zn_ribbon_LapB"/>
    <property type="match status" value="1"/>
</dbReference>
<feature type="domain" description="LapB rubredoxin metal binding" evidence="5">
    <location>
        <begin position="354"/>
        <end position="378"/>
    </location>
</feature>
<proteinExistence type="inferred from homology"/>
<evidence type="ECO:0000256" key="3">
    <source>
        <dbReference type="ARBA" id="ARBA00022803"/>
    </source>
</evidence>
<comment type="similarity">
    <text evidence="4">Belongs to the LapB family.</text>
</comment>
<evidence type="ECO:0000259" key="5">
    <source>
        <dbReference type="Pfam" id="PF18073"/>
    </source>
</evidence>
<feature type="binding site" evidence="4">
    <location>
        <position position="370"/>
    </location>
    <ligand>
        <name>Fe cation</name>
        <dbReference type="ChEBI" id="CHEBI:24875"/>
    </ligand>
</feature>
<keyword evidence="1 4" id="KW-0479">Metal-binding</keyword>